<feature type="compositionally biased region" description="Low complexity" evidence="1">
    <location>
        <begin position="14"/>
        <end position="41"/>
    </location>
</feature>
<feature type="region of interest" description="Disordered" evidence="1">
    <location>
        <begin position="1"/>
        <end position="117"/>
    </location>
</feature>
<dbReference type="PROSITE" id="PS51925">
    <property type="entry name" value="SWIB_MDM2"/>
    <property type="match status" value="1"/>
</dbReference>
<dbReference type="Pfam" id="PF02201">
    <property type="entry name" value="SWIB"/>
    <property type="match status" value="1"/>
</dbReference>
<dbReference type="EMBL" id="JALJOV010001859">
    <property type="protein sequence ID" value="KAK9839392.1"/>
    <property type="molecule type" value="Genomic_DNA"/>
</dbReference>
<feature type="compositionally biased region" description="Polar residues" evidence="1">
    <location>
        <begin position="1"/>
        <end position="13"/>
    </location>
</feature>
<dbReference type="SMART" id="SM00151">
    <property type="entry name" value="SWIB"/>
    <property type="match status" value="1"/>
</dbReference>
<dbReference type="InterPro" id="IPR019835">
    <property type="entry name" value="SWIB_domain"/>
</dbReference>
<evidence type="ECO:0000259" key="2">
    <source>
        <dbReference type="PROSITE" id="PS51925"/>
    </source>
</evidence>
<sequence>MQAQIAQAQRVTSQQVQTGMGRPQQQQQQQQQRAGGQQMPGLPHSQLGAGSHFSHPGQQQPQQQQRWQAGQQPQRPTPRPPTGVPARVAPRTGPSPVLSQQQQGASRPAVTPSQPAVRAAEAVAAARRYKKRKATDKHVPEHVAQLVPESAMYGNIMASDRQMTALLNHKKASIREALAPPTRASKRLRVVISSTHEHQAPLQYVHGGGPRDDASRDPPSWTLLMFGEVVDPNTPSGAGGIPGMGQGTAPRPAQAKAAPLMQHIKRVRVQLDETQYPGPAGILDWDRSHNARDFKRCLEIRRRGSKDVPVQITIEPERSPEHWQLSEKLQSLVGRELATKSQVFRSLWAHISAHNLQHTSDPSLITCDPLLKALFGGSEPALKLGSFVSRVSTHLFPPRPAVINYTIRTSGPPESPGDCIEFDLELPAAPISDRTAPFLDVISRQHQIDQVDARIANLMSKAEEHRRRRSFFLAFSQSPVDFMNALIASQGRDLYASSKEGVPDFEALRRTDLFKGKSQQQLNRSAGQ</sequence>
<dbReference type="CDD" id="cd10568">
    <property type="entry name" value="SWIB_like"/>
    <property type="match status" value="1"/>
</dbReference>
<name>A0AAW1S0P9_9CHLO</name>
<accession>A0AAW1S0P9</accession>
<dbReference type="InterPro" id="IPR036885">
    <property type="entry name" value="SWIB_MDM2_dom_sf"/>
</dbReference>
<proteinExistence type="predicted"/>
<keyword evidence="4" id="KW-1185">Reference proteome</keyword>
<feature type="compositionally biased region" description="Low complexity" evidence="1">
    <location>
        <begin position="56"/>
        <end position="74"/>
    </location>
</feature>
<dbReference type="SUPFAM" id="SSF47592">
    <property type="entry name" value="SWIB/MDM2 domain"/>
    <property type="match status" value="1"/>
</dbReference>
<organism evidence="3 4">
    <name type="scientific">Apatococcus fuscideae</name>
    <dbReference type="NCBI Taxonomy" id="2026836"/>
    <lineage>
        <taxon>Eukaryota</taxon>
        <taxon>Viridiplantae</taxon>
        <taxon>Chlorophyta</taxon>
        <taxon>core chlorophytes</taxon>
        <taxon>Trebouxiophyceae</taxon>
        <taxon>Chlorellales</taxon>
        <taxon>Chlorellaceae</taxon>
        <taxon>Apatococcus</taxon>
    </lineage>
</organism>
<dbReference type="InterPro" id="IPR003121">
    <property type="entry name" value="SWIB_MDM2_domain"/>
</dbReference>
<feature type="domain" description="DM2" evidence="2">
    <location>
        <begin position="318"/>
        <end position="397"/>
    </location>
</feature>
<evidence type="ECO:0000256" key="1">
    <source>
        <dbReference type="SAM" id="MobiDB-lite"/>
    </source>
</evidence>
<dbReference type="PANTHER" id="PTHR13844">
    <property type="entry name" value="SWI/SNF-RELATED MATRIX-ASSOCIATED ACTIN-DEPENDENT REGULATOR OF CHROMATIN SUBFAMILY D"/>
    <property type="match status" value="1"/>
</dbReference>
<dbReference type="Gene3D" id="1.10.245.10">
    <property type="entry name" value="SWIB/MDM2 domain"/>
    <property type="match status" value="1"/>
</dbReference>
<dbReference type="AlphaFoldDB" id="A0AAW1S0P9"/>
<dbReference type="Proteomes" id="UP001485043">
    <property type="component" value="Unassembled WGS sequence"/>
</dbReference>
<protein>
    <recommendedName>
        <fullName evidence="2">DM2 domain-containing protein</fullName>
    </recommendedName>
</protein>
<reference evidence="3 4" key="1">
    <citation type="journal article" date="2024" name="Nat. Commun.">
        <title>Phylogenomics reveals the evolutionary origins of lichenization in chlorophyte algae.</title>
        <authorList>
            <person name="Puginier C."/>
            <person name="Libourel C."/>
            <person name="Otte J."/>
            <person name="Skaloud P."/>
            <person name="Haon M."/>
            <person name="Grisel S."/>
            <person name="Petersen M."/>
            <person name="Berrin J.G."/>
            <person name="Delaux P.M."/>
            <person name="Dal Grande F."/>
            <person name="Keller J."/>
        </authorList>
    </citation>
    <scope>NUCLEOTIDE SEQUENCE [LARGE SCALE GENOMIC DNA]</scope>
    <source>
        <strain evidence="3 4">SAG 2523</strain>
    </source>
</reference>
<gene>
    <name evidence="3" type="ORF">WJX84_002103</name>
</gene>
<evidence type="ECO:0000313" key="3">
    <source>
        <dbReference type="EMBL" id="KAK9839392.1"/>
    </source>
</evidence>
<evidence type="ECO:0000313" key="4">
    <source>
        <dbReference type="Proteomes" id="UP001485043"/>
    </source>
</evidence>
<comment type="caution">
    <text evidence="3">The sequence shown here is derived from an EMBL/GenBank/DDBJ whole genome shotgun (WGS) entry which is preliminary data.</text>
</comment>